<evidence type="ECO:0000313" key="4">
    <source>
        <dbReference type="Proteomes" id="UP001642484"/>
    </source>
</evidence>
<accession>A0ABP0MAQ2</accession>
<feature type="region of interest" description="Disordered" evidence="2">
    <location>
        <begin position="266"/>
        <end position="285"/>
    </location>
</feature>
<evidence type="ECO:0000256" key="2">
    <source>
        <dbReference type="SAM" id="MobiDB-lite"/>
    </source>
</evidence>
<organism evidence="3 4">
    <name type="scientific">Durusdinium trenchii</name>
    <dbReference type="NCBI Taxonomy" id="1381693"/>
    <lineage>
        <taxon>Eukaryota</taxon>
        <taxon>Sar</taxon>
        <taxon>Alveolata</taxon>
        <taxon>Dinophyceae</taxon>
        <taxon>Suessiales</taxon>
        <taxon>Symbiodiniaceae</taxon>
        <taxon>Durusdinium</taxon>
    </lineage>
</organism>
<name>A0ABP0MAQ2_9DINO</name>
<dbReference type="Proteomes" id="UP001642484">
    <property type="component" value="Unassembled WGS sequence"/>
</dbReference>
<protein>
    <submittedName>
        <fullName evidence="3">Uncharacterized protein</fullName>
    </submittedName>
</protein>
<reference evidence="3 4" key="1">
    <citation type="submission" date="2024-02" db="EMBL/GenBank/DDBJ databases">
        <authorList>
            <person name="Chen Y."/>
            <person name="Shah S."/>
            <person name="Dougan E. K."/>
            <person name="Thang M."/>
            <person name="Chan C."/>
        </authorList>
    </citation>
    <scope>NUCLEOTIDE SEQUENCE [LARGE SCALE GENOMIC DNA]</scope>
</reference>
<keyword evidence="1" id="KW-0175">Coiled coil</keyword>
<evidence type="ECO:0000313" key="3">
    <source>
        <dbReference type="EMBL" id="CAK9048568.1"/>
    </source>
</evidence>
<sequence length="584" mass="65734">VREKPLVQLCGAMQENNDDWKEVGAAKVAVPPLSALLDMRVPVVEVEAGRLHAAMSWLYAAVQKLQQQHVTTSEELQQLQEQAKHAITKVDVPTSLPEDAQFMLRQQEQRRLGDMAQTEMRLQSLRASVDGCLKSSDLEALRARISRDLDEAARGCKEELASLARLVHMDAAVERRQLQESFQILRTKVEAQLELVARESRKPQVIVAPQTKSDPVDAPAGYQENIRTEAEAAPQSRHSDLDEINQSLLSRIQQLETSMRDIWQSLDSGVPAPTSPASEGPKDIDPSIMQRFTDIDKAHLSHIQRFSEIEQRLMRVETSVPVGVPKAQAAEWKGAFSELQSSQASLSQELQDRAVEVSTLRSALSELTRYISEDQPAEGRPVSAASHNKLAWLEQRIQELVAKRKGLTIEKRLQLLEEVSGSQEIFQRVKNVEHLLGKLDVDAVKEVPPQLIIVKEDQETFKQDLRREVQELKVLVGCMEACVPKETRKAIQLFKRGAGASDEEFISPQELKAHTELISMREEINGQLSEMEMNAAQRYDNLNAQVQELEMKQEKVEHLMKRKSVLEAAPATPETLVVPEGWQR</sequence>
<feature type="non-terminal residue" evidence="3">
    <location>
        <position position="1"/>
    </location>
</feature>
<proteinExistence type="predicted"/>
<comment type="caution">
    <text evidence="3">The sequence shown here is derived from an EMBL/GenBank/DDBJ whole genome shotgun (WGS) entry which is preliminary data.</text>
</comment>
<keyword evidence="4" id="KW-1185">Reference proteome</keyword>
<feature type="coiled-coil region" evidence="1">
    <location>
        <begin position="532"/>
        <end position="569"/>
    </location>
</feature>
<evidence type="ECO:0000256" key="1">
    <source>
        <dbReference type="SAM" id="Coils"/>
    </source>
</evidence>
<gene>
    <name evidence="3" type="ORF">CCMP2556_LOCUS25001</name>
</gene>
<dbReference type="EMBL" id="CAXAMN010016613">
    <property type="protein sequence ID" value="CAK9048568.1"/>
    <property type="molecule type" value="Genomic_DNA"/>
</dbReference>